<comment type="caution">
    <text evidence="1">The sequence shown here is derived from an EMBL/GenBank/DDBJ whole genome shotgun (WGS) entry which is preliminary data.</text>
</comment>
<dbReference type="Pfam" id="PF13384">
    <property type="entry name" value="HTH_23"/>
    <property type="match status" value="1"/>
</dbReference>
<dbReference type="Proteomes" id="UP000284763">
    <property type="component" value="Unassembled WGS sequence"/>
</dbReference>
<evidence type="ECO:0000313" key="2">
    <source>
        <dbReference type="Proteomes" id="UP000284763"/>
    </source>
</evidence>
<reference evidence="1 2" key="1">
    <citation type="submission" date="2018-08" db="EMBL/GenBank/DDBJ databases">
        <title>The metabolism and importance of syntrophic acetate oxidation coupled to methane or sulfide production in haloalkaline environments.</title>
        <authorList>
            <person name="Timmers P.H.A."/>
            <person name="Vavourakis C.D."/>
            <person name="Sorokin D.Y."/>
            <person name="Sinninghe Damste J.S."/>
            <person name="Muyzer G."/>
            <person name="Stams A.J.M."/>
            <person name="Plugge C.M."/>
        </authorList>
    </citation>
    <scope>NUCLEOTIDE SEQUENCE [LARGE SCALE GENOMIC DNA]</scope>
    <source>
        <strain evidence="1">MSAO_Arc3</strain>
    </source>
</reference>
<dbReference type="EMBL" id="QZAB01000287">
    <property type="protein sequence ID" value="RQD85680.1"/>
    <property type="molecule type" value="Genomic_DNA"/>
</dbReference>
<dbReference type="AlphaFoldDB" id="A0A3R7XIA5"/>
<protein>
    <submittedName>
        <fullName evidence="1">Helix-turn-helix domain-containing protein</fullName>
    </submittedName>
</protein>
<accession>A0A3R7XIA5</accession>
<organism evidence="1 2">
    <name type="scientific">Methanosalsum natronophilum</name>
    <dbReference type="NCBI Taxonomy" id="768733"/>
    <lineage>
        <taxon>Archaea</taxon>
        <taxon>Methanobacteriati</taxon>
        <taxon>Methanobacteriota</taxon>
        <taxon>Stenosarchaea group</taxon>
        <taxon>Methanomicrobia</taxon>
        <taxon>Methanosarcinales</taxon>
        <taxon>Methanosarcinaceae</taxon>
        <taxon>Methanosalsum</taxon>
    </lineage>
</organism>
<evidence type="ECO:0000313" key="1">
    <source>
        <dbReference type="EMBL" id="RQD85680.1"/>
    </source>
</evidence>
<gene>
    <name evidence="1" type="ORF">D5R95_04385</name>
</gene>
<proteinExistence type="predicted"/>
<feature type="non-terminal residue" evidence="1">
    <location>
        <position position="74"/>
    </location>
</feature>
<sequence>MGRSEKIKVEKHISKSELIKKIRQLEIQKRILKRLYFIKLRYDDVPVEKACKQVGVSKTVAYEWQERWNNEGYR</sequence>
<name>A0A3R7XIA5_9EURY</name>